<protein>
    <submittedName>
        <fullName evidence="2">Uncharacterized protein</fullName>
    </submittedName>
</protein>
<evidence type="ECO:0000313" key="2">
    <source>
        <dbReference type="EMBL" id="AUX23605.1"/>
    </source>
</evidence>
<feature type="compositionally biased region" description="Basic and acidic residues" evidence="1">
    <location>
        <begin position="26"/>
        <end position="39"/>
    </location>
</feature>
<name>A0A4P2Q2R3_SORCE</name>
<evidence type="ECO:0000313" key="3">
    <source>
        <dbReference type="Proteomes" id="UP000295781"/>
    </source>
</evidence>
<accession>A0A4P2Q2R3</accession>
<feature type="region of interest" description="Disordered" evidence="1">
    <location>
        <begin position="1"/>
        <end position="39"/>
    </location>
</feature>
<proteinExistence type="predicted"/>
<feature type="compositionally biased region" description="Basic and acidic residues" evidence="1">
    <location>
        <begin position="8"/>
        <end position="17"/>
    </location>
</feature>
<dbReference type="EMBL" id="CP012670">
    <property type="protein sequence ID" value="AUX23605.1"/>
    <property type="molecule type" value="Genomic_DNA"/>
</dbReference>
<organism evidence="2 3">
    <name type="scientific">Sorangium cellulosum</name>
    <name type="common">Polyangium cellulosum</name>
    <dbReference type="NCBI Taxonomy" id="56"/>
    <lineage>
        <taxon>Bacteria</taxon>
        <taxon>Pseudomonadati</taxon>
        <taxon>Myxococcota</taxon>
        <taxon>Polyangia</taxon>
        <taxon>Polyangiales</taxon>
        <taxon>Polyangiaceae</taxon>
        <taxon>Sorangium</taxon>
    </lineage>
</organism>
<gene>
    <name evidence="2" type="ORF">SOCEGT47_041320</name>
</gene>
<dbReference type="AlphaFoldDB" id="A0A4P2Q2R3"/>
<sequence>MASVRMGSKLDEHEHGMSAHAHAHAHAHEDAHEDGRGER</sequence>
<evidence type="ECO:0000256" key="1">
    <source>
        <dbReference type="SAM" id="MobiDB-lite"/>
    </source>
</evidence>
<dbReference type="Proteomes" id="UP000295781">
    <property type="component" value="Chromosome"/>
</dbReference>
<reference evidence="2 3" key="1">
    <citation type="submission" date="2015-09" db="EMBL/GenBank/DDBJ databases">
        <title>Sorangium comparison.</title>
        <authorList>
            <person name="Zaburannyi N."/>
            <person name="Bunk B."/>
            <person name="Overmann J."/>
            <person name="Mueller R."/>
        </authorList>
    </citation>
    <scope>NUCLEOTIDE SEQUENCE [LARGE SCALE GENOMIC DNA]</scope>
    <source>
        <strain evidence="2 3">So ceGT47</strain>
    </source>
</reference>